<keyword evidence="1" id="KW-1133">Transmembrane helix</keyword>
<dbReference type="NCBIfam" id="TIGR02532">
    <property type="entry name" value="IV_pilin_GFxxxE"/>
    <property type="match status" value="1"/>
</dbReference>
<dbReference type="SUPFAM" id="SSF54523">
    <property type="entry name" value="Pili subunits"/>
    <property type="match status" value="1"/>
</dbReference>
<reference evidence="2" key="1">
    <citation type="submission" date="2016-10" db="EMBL/GenBank/DDBJ databases">
        <authorList>
            <person name="de Groot N.N."/>
        </authorList>
    </citation>
    <scope>NUCLEOTIDE SEQUENCE</scope>
</reference>
<organism evidence="2">
    <name type="scientific">hydrothermal vent metagenome</name>
    <dbReference type="NCBI Taxonomy" id="652676"/>
    <lineage>
        <taxon>unclassified sequences</taxon>
        <taxon>metagenomes</taxon>
        <taxon>ecological metagenomes</taxon>
    </lineage>
</organism>
<protein>
    <recommendedName>
        <fullName evidence="3">Prepilin-type N-terminal cleavage/methylation domain-containing protein</fullName>
    </recommendedName>
</protein>
<dbReference type="InterPro" id="IPR045584">
    <property type="entry name" value="Pilin-like"/>
</dbReference>
<dbReference type="EMBL" id="FPHY01000175">
    <property type="protein sequence ID" value="SFV87257.1"/>
    <property type="molecule type" value="Genomic_DNA"/>
</dbReference>
<evidence type="ECO:0008006" key="3">
    <source>
        <dbReference type="Google" id="ProtNLM"/>
    </source>
</evidence>
<feature type="transmembrane region" description="Helical" evidence="1">
    <location>
        <begin position="12"/>
        <end position="32"/>
    </location>
</feature>
<dbReference type="InterPro" id="IPR012902">
    <property type="entry name" value="N_methyl_site"/>
</dbReference>
<dbReference type="Pfam" id="PF07963">
    <property type="entry name" value="N_methyl"/>
    <property type="match status" value="1"/>
</dbReference>
<name>A0A1W1E057_9ZZZZ</name>
<evidence type="ECO:0000256" key="1">
    <source>
        <dbReference type="SAM" id="Phobius"/>
    </source>
</evidence>
<keyword evidence="1" id="KW-0812">Transmembrane</keyword>
<accession>A0A1W1E057</accession>
<sequence length="294" mass="31941">MKNKGNNTNKQSGFSLIELVIVLAVIAMLTQIKIMADTKAEIAQQSMAEVTRTMQEIEHIQAAASGYLADQGAWPDFANSCNNAINILRNAPTAYLNYITTTSPYNTQYITKCNITNFTVTVRSDKDFAAPYIAAQHPGSTLLPAPNNDTTASSIPRPLSLSQFLHLDGSRSMRGDLDLDGNNIKRVKDLELNGQSVKLGIGKLVSMGSFDFDSLTSVINQPNCSQGSVIGTPKIILRIHGFTTIEGGTSGIRDISWGAKFRAPTATQWQLKTTGLESIIGIAETFCDYGSWNR</sequence>
<gene>
    <name evidence="2" type="ORF">MNB_SUP05-SYMBIONT-4-1074</name>
</gene>
<dbReference type="AlphaFoldDB" id="A0A1W1E057"/>
<evidence type="ECO:0000313" key="2">
    <source>
        <dbReference type="EMBL" id="SFV87257.1"/>
    </source>
</evidence>
<keyword evidence="1" id="KW-0472">Membrane</keyword>
<dbReference type="Gene3D" id="3.30.700.10">
    <property type="entry name" value="Glycoprotein, Type 4 Pilin"/>
    <property type="match status" value="1"/>
</dbReference>
<proteinExistence type="predicted"/>